<evidence type="ECO:0000313" key="2">
    <source>
        <dbReference type="Proteomes" id="UP000289738"/>
    </source>
</evidence>
<reference evidence="1 2" key="1">
    <citation type="submission" date="2019-01" db="EMBL/GenBank/DDBJ databases">
        <title>Sequencing of cultivated peanut Arachis hypogaea provides insights into genome evolution and oil improvement.</title>
        <authorList>
            <person name="Chen X."/>
        </authorList>
    </citation>
    <scope>NUCLEOTIDE SEQUENCE [LARGE SCALE GENOMIC DNA]</scope>
    <source>
        <strain evidence="2">cv. Fuhuasheng</strain>
        <tissue evidence="1">Leaves</tissue>
    </source>
</reference>
<sequence>MANTLNSATISRTQFGDQCPSFHSVIPPPTRRSLPFITVHKGKRVELNRRRALELLQILDNVPTLKK</sequence>
<dbReference type="Proteomes" id="UP000289738">
    <property type="component" value="Chromosome A10"/>
</dbReference>
<organism evidence="1 2">
    <name type="scientific">Arachis hypogaea</name>
    <name type="common">Peanut</name>
    <dbReference type="NCBI Taxonomy" id="3818"/>
    <lineage>
        <taxon>Eukaryota</taxon>
        <taxon>Viridiplantae</taxon>
        <taxon>Streptophyta</taxon>
        <taxon>Embryophyta</taxon>
        <taxon>Tracheophyta</taxon>
        <taxon>Spermatophyta</taxon>
        <taxon>Magnoliopsida</taxon>
        <taxon>eudicotyledons</taxon>
        <taxon>Gunneridae</taxon>
        <taxon>Pentapetalae</taxon>
        <taxon>rosids</taxon>
        <taxon>fabids</taxon>
        <taxon>Fabales</taxon>
        <taxon>Fabaceae</taxon>
        <taxon>Papilionoideae</taxon>
        <taxon>50 kb inversion clade</taxon>
        <taxon>dalbergioids sensu lato</taxon>
        <taxon>Dalbergieae</taxon>
        <taxon>Pterocarpus clade</taxon>
        <taxon>Arachis</taxon>
    </lineage>
</organism>
<gene>
    <name evidence="1" type="ORF">Ahy_A10g050170</name>
</gene>
<keyword evidence="2" id="KW-1185">Reference proteome</keyword>
<proteinExistence type="predicted"/>
<dbReference type="EMBL" id="SDMP01000010">
    <property type="protein sequence ID" value="RYR35060.1"/>
    <property type="molecule type" value="Genomic_DNA"/>
</dbReference>
<evidence type="ECO:0000313" key="1">
    <source>
        <dbReference type="EMBL" id="RYR35060.1"/>
    </source>
</evidence>
<name>A0A445B8R0_ARAHY</name>
<comment type="caution">
    <text evidence="1">The sequence shown here is derived from an EMBL/GenBank/DDBJ whole genome shotgun (WGS) entry which is preliminary data.</text>
</comment>
<accession>A0A445B8R0</accession>
<protein>
    <submittedName>
        <fullName evidence="1">Uncharacterized protein</fullName>
    </submittedName>
</protein>
<dbReference type="AlphaFoldDB" id="A0A445B8R0"/>